<dbReference type="EMBL" id="JAFVMF010000037">
    <property type="protein sequence ID" value="MBO1361948.1"/>
    <property type="molecule type" value="Genomic_DNA"/>
</dbReference>
<dbReference type="InterPro" id="IPR001789">
    <property type="entry name" value="Sig_transdc_resp-reg_receiver"/>
</dbReference>
<accession>A0ABS3M187</accession>
<comment type="caution">
    <text evidence="8">The sequence shown here is derived from an EMBL/GenBank/DDBJ whole genome shotgun (WGS) entry which is preliminary data.</text>
</comment>
<dbReference type="PANTHER" id="PTHR42872:SF6">
    <property type="entry name" value="PROTEIN-GLUTAMATE METHYLESTERASE_PROTEIN-GLUTAMINE GLUTAMINASE"/>
    <property type="match status" value="1"/>
</dbReference>
<evidence type="ECO:0000256" key="3">
    <source>
        <dbReference type="ARBA" id="ARBA00022801"/>
    </source>
</evidence>
<dbReference type="Gene3D" id="3.40.50.180">
    <property type="entry name" value="Methylesterase CheB, C-terminal domain"/>
    <property type="match status" value="1"/>
</dbReference>
<evidence type="ECO:0000259" key="7">
    <source>
        <dbReference type="PROSITE" id="PS50110"/>
    </source>
</evidence>
<evidence type="ECO:0000256" key="4">
    <source>
        <dbReference type="ARBA" id="ARBA00039140"/>
    </source>
</evidence>
<keyword evidence="9" id="KW-1185">Reference proteome</keyword>
<name>A0ABS3M187_9PROT</name>
<evidence type="ECO:0000256" key="6">
    <source>
        <dbReference type="PROSITE-ProRule" id="PRU00169"/>
    </source>
</evidence>
<dbReference type="Pfam" id="PF00072">
    <property type="entry name" value="Response_reg"/>
    <property type="match status" value="1"/>
</dbReference>
<organism evidence="8 9">
    <name type="scientific">Acetobacter sacchari</name>
    <dbReference type="NCBI Taxonomy" id="2661687"/>
    <lineage>
        <taxon>Bacteria</taxon>
        <taxon>Pseudomonadati</taxon>
        <taxon>Pseudomonadota</taxon>
        <taxon>Alphaproteobacteria</taxon>
        <taxon>Acetobacterales</taxon>
        <taxon>Acetobacteraceae</taxon>
        <taxon>Acetobacter</taxon>
    </lineage>
</organism>
<dbReference type="Gene3D" id="3.40.50.2300">
    <property type="match status" value="1"/>
</dbReference>
<sequence>MIAAPPPAASSRIVLPSMRVLLVDDDASVRARLRDFLTGIEGGAISCRDVAGAEDAVSLLETSAFDVVVMRADLPGMSGLQATRRIMASRPVAIVVTIAPGSPSLDLAFESLRSGALALVPRIGGQSAGGSGLEGSNGVEEAVAWELLGAASALVCKASRRSGDVSRSDVRGAADGSKLDAVRRTDSAPAKVMALLAGGGALGSALRMLESAGDARPPTLFLTSVAAPFLDDFVVWLNGVAPGGAVRGRAGPIATGPVQVVAVSDGFRVSDSGALVPMPVLSGALGTFAPGLHGASFDMLLSSMAEALRSDAMAVLLGQVEDDGALGLFAIRHAGGQAYEERPARNPFASAAAARMAAAEAVGSAEALGELASAAARVLVCENGDDHEA</sequence>
<dbReference type="PANTHER" id="PTHR42872">
    <property type="entry name" value="PROTEIN-GLUTAMATE METHYLESTERASE/PROTEIN-GLUTAMINE GLUTAMINASE"/>
    <property type="match status" value="1"/>
</dbReference>
<keyword evidence="2" id="KW-0145">Chemotaxis</keyword>
<gene>
    <name evidence="8" type="ORF">J2D73_19375</name>
</gene>
<evidence type="ECO:0000256" key="5">
    <source>
        <dbReference type="ARBA" id="ARBA00048267"/>
    </source>
</evidence>
<dbReference type="InterPro" id="IPR035909">
    <property type="entry name" value="CheB_C"/>
</dbReference>
<comment type="caution">
    <text evidence="6">Lacks conserved residue(s) required for the propagation of feature annotation.</text>
</comment>
<comment type="catalytic activity">
    <reaction evidence="5">
        <text>[protein]-L-glutamate 5-O-methyl ester + H2O = L-glutamyl-[protein] + methanol + H(+)</text>
        <dbReference type="Rhea" id="RHEA:23236"/>
        <dbReference type="Rhea" id="RHEA-COMP:10208"/>
        <dbReference type="Rhea" id="RHEA-COMP:10311"/>
        <dbReference type="ChEBI" id="CHEBI:15377"/>
        <dbReference type="ChEBI" id="CHEBI:15378"/>
        <dbReference type="ChEBI" id="CHEBI:17790"/>
        <dbReference type="ChEBI" id="CHEBI:29973"/>
        <dbReference type="ChEBI" id="CHEBI:82795"/>
        <dbReference type="EC" id="3.1.1.61"/>
    </reaction>
</comment>
<evidence type="ECO:0000313" key="8">
    <source>
        <dbReference type="EMBL" id="MBO1361948.1"/>
    </source>
</evidence>
<dbReference type="InterPro" id="IPR000673">
    <property type="entry name" value="Sig_transdc_resp-reg_Me-estase"/>
</dbReference>
<dbReference type="SUPFAM" id="SSF52738">
    <property type="entry name" value="Methylesterase CheB, C-terminal domain"/>
    <property type="match status" value="1"/>
</dbReference>
<evidence type="ECO:0000313" key="9">
    <source>
        <dbReference type="Proteomes" id="UP000664771"/>
    </source>
</evidence>
<dbReference type="Pfam" id="PF01339">
    <property type="entry name" value="CheB_methylest"/>
    <property type="match status" value="1"/>
</dbReference>
<keyword evidence="3" id="KW-0378">Hydrolase</keyword>
<proteinExistence type="predicted"/>
<evidence type="ECO:0000256" key="2">
    <source>
        <dbReference type="ARBA" id="ARBA00022500"/>
    </source>
</evidence>
<dbReference type="PROSITE" id="PS50110">
    <property type="entry name" value="RESPONSE_REGULATORY"/>
    <property type="match status" value="1"/>
</dbReference>
<feature type="domain" description="Response regulatory" evidence="7">
    <location>
        <begin position="19"/>
        <end position="137"/>
    </location>
</feature>
<dbReference type="EC" id="3.1.1.61" evidence="4"/>
<keyword evidence="1" id="KW-0963">Cytoplasm</keyword>
<dbReference type="SMART" id="SM00448">
    <property type="entry name" value="REC"/>
    <property type="match status" value="1"/>
</dbReference>
<dbReference type="RefSeq" id="WP_207883996.1">
    <property type="nucleotide sequence ID" value="NZ_JAFVMF010000037.1"/>
</dbReference>
<dbReference type="SUPFAM" id="SSF52172">
    <property type="entry name" value="CheY-like"/>
    <property type="match status" value="1"/>
</dbReference>
<reference evidence="8 9" key="1">
    <citation type="submission" date="2021-03" db="EMBL/GenBank/DDBJ databases">
        <title>The complete genome sequence of Acetobacter sacchari TBRC 11175.</title>
        <authorList>
            <person name="Charoenyingcharoen P."/>
            <person name="Yukphan P."/>
        </authorList>
    </citation>
    <scope>NUCLEOTIDE SEQUENCE [LARGE SCALE GENOMIC DNA]</scope>
    <source>
        <strain evidence="8 9">TBRC 11175</strain>
    </source>
</reference>
<dbReference type="Proteomes" id="UP000664771">
    <property type="component" value="Unassembled WGS sequence"/>
</dbReference>
<protein>
    <recommendedName>
        <fullName evidence="4">protein-glutamate methylesterase</fullName>
        <ecNumber evidence="4">3.1.1.61</ecNumber>
    </recommendedName>
</protein>
<evidence type="ECO:0000256" key="1">
    <source>
        <dbReference type="ARBA" id="ARBA00022490"/>
    </source>
</evidence>
<dbReference type="InterPro" id="IPR011006">
    <property type="entry name" value="CheY-like_superfamily"/>
</dbReference>